<dbReference type="AlphaFoldDB" id="A0AAN0JFU0"/>
<evidence type="ECO:0000256" key="1">
    <source>
        <dbReference type="ARBA" id="ARBA00004613"/>
    </source>
</evidence>
<protein>
    <recommendedName>
        <fullName evidence="5">Ig-like domain-containing protein</fullName>
    </recommendedName>
</protein>
<dbReference type="InterPro" id="IPR013783">
    <property type="entry name" value="Ig-like_fold"/>
</dbReference>
<keyword evidence="4" id="KW-0677">Repeat</keyword>
<dbReference type="Pfam" id="PF07679">
    <property type="entry name" value="I-set"/>
    <property type="match status" value="1"/>
</dbReference>
<reference evidence="7" key="1">
    <citation type="journal article" date="2010" name="Nature">
        <title>The Amphimedon queenslandica genome and the evolution of animal complexity.</title>
        <authorList>
            <person name="Srivastava M."/>
            <person name="Simakov O."/>
            <person name="Chapman J."/>
            <person name="Fahey B."/>
            <person name="Gauthier M.E."/>
            <person name="Mitros T."/>
            <person name="Richards G.S."/>
            <person name="Conaco C."/>
            <person name="Dacre M."/>
            <person name="Hellsten U."/>
            <person name="Larroux C."/>
            <person name="Putnam N.H."/>
            <person name="Stanke M."/>
            <person name="Adamska M."/>
            <person name="Darling A."/>
            <person name="Degnan S.M."/>
            <person name="Oakley T.H."/>
            <person name="Plachetzki D.C."/>
            <person name="Zhai Y."/>
            <person name="Adamski M."/>
            <person name="Calcino A."/>
            <person name="Cummins S.F."/>
            <person name="Goodstein D.M."/>
            <person name="Harris C."/>
            <person name="Jackson D.J."/>
            <person name="Leys S.P."/>
            <person name="Shu S."/>
            <person name="Woodcroft B.J."/>
            <person name="Vervoort M."/>
            <person name="Kosik K.S."/>
            <person name="Manning G."/>
            <person name="Degnan B.M."/>
            <person name="Rokhsar D.S."/>
        </authorList>
    </citation>
    <scope>NUCLEOTIDE SEQUENCE [LARGE SCALE GENOMIC DNA]</scope>
</reference>
<dbReference type="PROSITE" id="PS50092">
    <property type="entry name" value="TSP1"/>
    <property type="match status" value="3"/>
</dbReference>
<dbReference type="GeneID" id="105313849"/>
<evidence type="ECO:0000313" key="7">
    <source>
        <dbReference type="Proteomes" id="UP000007879"/>
    </source>
</evidence>
<dbReference type="SMART" id="SM00209">
    <property type="entry name" value="TSP1"/>
    <property type="match status" value="3"/>
</dbReference>
<dbReference type="InterPro" id="IPR036179">
    <property type="entry name" value="Ig-like_dom_sf"/>
</dbReference>
<feature type="domain" description="Ig-like" evidence="5">
    <location>
        <begin position="619"/>
        <end position="707"/>
    </location>
</feature>
<dbReference type="EnsemblMetazoa" id="XM_020000265.1">
    <property type="protein sequence ID" value="XP_019855824.1"/>
    <property type="gene ID" value="LOC105313849"/>
</dbReference>
<dbReference type="InterPro" id="IPR050439">
    <property type="entry name" value="ADAMTS_ADAMTS-like"/>
</dbReference>
<keyword evidence="2" id="KW-0964">Secreted</keyword>
<organism evidence="6 7">
    <name type="scientific">Amphimedon queenslandica</name>
    <name type="common">Sponge</name>
    <dbReference type="NCBI Taxonomy" id="400682"/>
    <lineage>
        <taxon>Eukaryota</taxon>
        <taxon>Metazoa</taxon>
        <taxon>Porifera</taxon>
        <taxon>Demospongiae</taxon>
        <taxon>Heteroscleromorpha</taxon>
        <taxon>Haplosclerida</taxon>
        <taxon>Niphatidae</taxon>
        <taxon>Amphimedon</taxon>
    </lineage>
</organism>
<evidence type="ECO:0000256" key="2">
    <source>
        <dbReference type="ARBA" id="ARBA00022525"/>
    </source>
</evidence>
<evidence type="ECO:0000313" key="6">
    <source>
        <dbReference type="EnsemblMetazoa" id="XP_019855824.1"/>
    </source>
</evidence>
<dbReference type="PROSITE" id="PS50835">
    <property type="entry name" value="IG_LIKE"/>
    <property type="match status" value="5"/>
</dbReference>
<keyword evidence="7" id="KW-1185">Reference proteome</keyword>
<evidence type="ECO:0000256" key="4">
    <source>
        <dbReference type="ARBA" id="ARBA00022737"/>
    </source>
</evidence>
<dbReference type="KEGG" id="aqu:105313849"/>
<dbReference type="FunFam" id="2.20.100.10:FF:000005">
    <property type="entry name" value="ADAM metallopeptidase with thrombospondin type 1 motif 9"/>
    <property type="match status" value="2"/>
</dbReference>
<keyword evidence="3" id="KW-0732">Signal</keyword>
<dbReference type="InterPro" id="IPR000884">
    <property type="entry name" value="TSP1_rpt"/>
</dbReference>
<dbReference type="InterPro" id="IPR007110">
    <property type="entry name" value="Ig-like_dom"/>
</dbReference>
<dbReference type="SMART" id="SM00409">
    <property type="entry name" value="IG"/>
    <property type="match status" value="5"/>
</dbReference>
<feature type="domain" description="Ig-like" evidence="5">
    <location>
        <begin position="741"/>
        <end position="803"/>
    </location>
</feature>
<dbReference type="SUPFAM" id="SSF82895">
    <property type="entry name" value="TSP-1 type 1 repeat"/>
    <property type="match status" value="3"/>
</dbReference>
<feature type="domain" description="Ig-like" evidence="5">
    <location>
        <begin position="240"/>
        <end position="325"/>
    </location>
</feature>
<dbReference type="Gene3D" id="2.20.100.10">
    <property type="entry name" value="Thrombospondin type-1 (TSP1) repeat"/>
    <property type="match status" value="3"/>
</dbReference>
<evidence type="ECO:0000259" key="5">
    <source>
        <dbReference type="PROSITE" id="PS50835"/>
    </source>
</evidence>
<dbReference type="PANTHER" id="PTHR13723">
    <property type="entry name" value="ADAMTS A DISINTEGRIN AND METALLOPROTEASE WITH THROMBOSPONDIN MOTIFS PROTEASE"/>
    <property type="match status" value="1"/>
</dbReference>
<dbReference type="Pfam" id="PF19030">
    <property type="entry name" value="TSP1_ADAMTS"/>
    <property type="match status" value="3"/>
</dbReference>
<dbReference type="InterPro" id="IPR003599">
    <property type="entry name" value="Ig_sub"/>
</dbReference>
<proteinExistence type="predicted"/>
<comment type="subcellular location">
    <subcellularLocation>
        <location evidence="1">Secreted</location>
    </subcellularLocation>
</comment>
<evidence type="ECO:0000256" key="3">
    <source>
        <dbReference type="ARBA" id="ARBA00022729"/>
    </source>
</evidence>
<dbReference type="Proteomes" id="UP000007879">
    <property type="component" value="Unassembled WGS sequence"/>
</dbReference>
<accession>A0AAN0JFU0</accession>
<sequence>MHCVGGRIYVQLPNSSTPIDIRILENVSVTLDCGHLVTPSFERRNLNAVWKLRRRSFDGDLESNPLVFIPGTRNNGIEMFGNNGEFLRVANPTLASRIEPSNVGEFICEYNDHNIYKVDINIIGFSPVINRAGMLPSNSIRIGTNICIDPQSPVPVVRVVCAQIGSINPEPVSFYTFNNQPINHAYFFISQFSIETGLNNIIHVFPGLLLEYNMQGSLNCVLQNRFGNDSETTKILYSLPNVITVQRSDGTIVPPCPHSDNDLFVSCGDSAPGSAVAWYINGVLQSGNTGSRQRATVSGNYTCVISNVCGSVSNTTFIKDAPTIAPGTGIITNPGNTPVPAGTRTCVSRTGVGARVILVCNLSFNNESVSDVTFSWSTPGGGSQSGSIIAASSIGDYTCTASNQCGSSQATTEVVGRIELIKETGTGIDQIVNIGSRLCLNSGNPVTVNCNADFGTNVTRTWSRNNSVISGVTGSSYNAMLSDVGSTITCAVMNPCGMGSAATQVISQVPVTINGSISALNISDDGCNRPGITNTTADLCPFDGEIVVISCSSNEGYTISGPGGSSTDTPLVIWGFALSDSGIYICRSHNIDCGAAEDSILVSASGVPPLIRANPPGTPTLILPPKRRITGVNIGVNVCLLGHQFVSIDCWTQSGTWPITFTWTAASTGDRVIQYGMFLRVSANDTDVYTCSASNAFGTSTASSRVKGHLNVSLVGVSPQGNRCNQLRRRPHDVDYCAFVGDNLTLSCRVNDPQATTTIMYNRGGSVRGSDISISPVSSFAEGTYLCNATNDCGNSSDILNLRVYDPARIDRQQSLPTPGPNEVVIGAGRSEEPNNVTFGRSVKLFCPFTGIGQADATWLRVQPDGFTAEINTSLAVFSMNNTGNMSVLTISPFTEEFEGTYRCITTNIAGDDAGDVVLQTTIEVIPEWVTSPWSECNKICNGGYRTRNITCVSSVTNMTIDDRFCTAGTEPRTIEQCNIHLCPYQYVVDRWSPCSSTCMGGLRNRTVRCYNVMTQQFIDDSLCMDEGLTRPNTTHACGVGDCPPLYSWLVSHYGPCSVTCGRGTQSRTVTCHNVISELTAPDSFCSNRSKPPVTRECDTGSPCPNADCTGESFLCAAVPSSMCSVAAVRNACCISCNPTTG</sequence>
<dbReference type="RefSeq" id="XP_019855824.1">
    <property type="nucleotide sequence ID" value="XM_020000265.1"/>
</dbReference>
<dbReference type="InterPro" id="IPR036383">
    <property type="entry name" value="TSP1_rpt_sf"/>
</dbReference>
<dbReference type="Gene3D" id="2.60.40.10">
    <property type="entry name" value="Immunoglobulins"/>
    <property type="match status" value="3"/>
</dbReference>
<name>A0AAN0JFU0_AMPQE</name>
<dbReference type="GO" id="GO:0005576">
    <property type="term" value="C:extracellular region"/>
    <property type="evidence" value="ECO:0007669"/>
    <property type="project" value="UniProtKB-SubCell"/>
</dbReference>
<feature type="domain" description="Ig-like" evidence="5">
    <location>
        <begin position="334"/>
        <end position="415"/>
    </location>
</feature>
<dbReference type="SUPFAM" id="SSF48726">
    <property type="entry name" value="Immunoglobulin"/>
    <property type="match status" value="3"/>
</dbReference>
<reference evidence="6" key="2">
    <citation type="submission" date="2024-06" db="UniProtKB">
        <authorList>
            <consortium name="EnsemblMetazoa"/>
        </authorList>
    </citation>
    <scope>IDENTIFICATION</scope>
</reference>
<feature type="domain" description="Ig-like" evidence="5">
    <location>
        <begin position="821"/>
        <end position="924"/>
    </location>
</feature>
<dbReference type="InterPro" id="IPR013098">
    <property type="entry name" value="Ig_I-set"/>
</dbReference>